<gene>
    <name evidence="1" type="ORF">OOZ35_03360</name>
</gene>
<dbReference type="EMBL" id="JAPFGC010000002">
    <property type="protein sequence ID" value="MDA0176526.1"/>
    <property type="molecule type" value="Genomic_DNA"/>
</dbReference>
<reference evidence="1" key="1">
    <citation type="submission" date="2022-11" db="EMBL/GenBank/DDBJ databases">
        <title>Refractory cell wall polysaccharides provide important carbon source for microbial heterotrophs in the hadal ocean.</title>
        <authorList>
            <person name="Zhu X."/>
        </authorList>
    </citation>
    <scope>NUCLEOTIDE SEQUENCE</scope>
    <source>
        <strain evidence="1">MTRN7</strain>
    </source>
</reference>
<dbReference type="RefSeq" id="WP_146131260.1">
    <property type="nucleotide sequence ID" value="NZ_CAXQEU010000016.1"/>
</dbReference>
<evidence type="ECO:0008006" key="3">
    <source>
        <dbReference type="Google" id="ProtNLM"/>
    </source>
</evidence>
<name>A0ABT4RY96_9FLAO</name>
<evidence type="ECO:0000313" key="1">
    <source>
        <dbReference type="EMBL" id="MDA0176526.1"/>
    </source>
</evidence>
<sequence length="127" mass="15018">MIIELDFCKLEFFDTYVINTIYEGVTVDQEKNNMLLDIILEYYKDKAYIYISNRSHSYSVDPSIYVICSQFDTLLGFGVVTDQTIVKRNTELEKLFYTKEFEVFDTLELATNWAKIVVENHRKDLVK</sequence>
<keyword evidence="2" id="KW-1185">Reference proteome</keyword>
<organism evidence="1 2">
    <name type="scientific">Mesoflavibacter profundi</name>
    <dbReference type="NCBI Taxonomy" id="2708110"/>
    <lineage>
        <taxon>Bacteria</taxon>
        <taxon>Pseudomonadati</taxon>
        <taxon>Bacteroidota</taxon>
        <taxon>Flavobacteriia</taxon>
        <taxon>Flavobacteriales</taxon>
        <taxon>Flavobacteriaceae</taxon>
        <taxon>Mesoflavibacter</taxon>
    </lineage>
</organism>
<dbReference type="Proteomes" id="UP001149142">
    <property type="component" value="Unassembled WGS sequence"/>
</dbReference>
<accession>A0ABT4RY96</accession>
<comment type="caution">
    <text evidence="1">The sequence shown here is derived from an EMBL/GenBank/DDBJ whole genome shotgun (WGS) entry which is preliminary data.</text>
</comment>
<evidence type="ECO:0000313" key="2">
    <source>
        <dbReference type="Proteomes" id="UP001149142"/>
    </source>
</evidence>
<proteinExistence type="predicted"/>
<protein>
    <recommendedName>
        <fullName evidence="3">STAS/SEC14 domain-containing protein</fullName>
    </recommendedName>
</protein>